<dbReference type="InterPro" id="IPR003439">
    <property type="entry name" value="ABC_transporter-like_ATP-bd"/>
</dbReference>
<dbReference type="InterPro" id="IPR027417">
    <property type="entry name" value="P-loop_NTPase"/>
</dbReference>
<dbReference type="GO" id="GO:0005524">
    <property type="term" value="F:ATP binding"/>
    <property type="evidence" value="ECO:0007669"/>
    <property type="project" value="UniProtKB-KW"/>
</dbReference>
<evidence type="ECO:0000256" key="3">
    <source>
        <dbReference type="ARBA" id="ARBA00022840"/>
    </source>
</evidence>
<dbReference type="PANTHER" id="PTHR42939">
    <property type="entry name" value="ABC TRANSPORTER ATP-BINDING PROTEIN ALBC-RELATED"/>
    <property type="match status" value="1"/>
</dbReference>
<keyword evidence="1" id="KW-0813">Transport</keyword>
<dbReference type="Proteomes" id="UP001546774">
    <property type="component" value="Unassembled WGS sequence"/>
</dbReference>
<protein>
    <submittedName>
        <fullName evidence="5">ABC transporter ATP-binding protein</fullName>
    </submittedName>
</protein>
<feature type="domain" description="ABC transporter" evidence="4">
    <location>
        <begin position="2"/>
        <end position="227"/>
    </location>
</feature>
<proteinExistence type="predicted"/>
<dbReference type="SMART" id="SM00382">
    <property type="entry name" value="AAA"/>
    <property type="match status" value="1"/>
</dbReference>
<dbReference type="PANTHER" id="PTHR42939:SF3">
    <property type="entry name" value="ABC TRANSPORTER ATP-BINDING COMPONENT"/>
    <property type="match status" value="1"/>
</dbReference>
<reference evidence="5" key="1">
    <citation type="submission" date="2024-03" db="EMBL/GenBank/DDBJ databases">
        <title>Human intestinal bacterial collection.</title>
        <authorList>
            <person name="Pauvert C."/>
            <person name="Hitch T.C.A."/>
            <person name="Clavel T."/>
        </authorList>
    </citation>
    <scope>NUCLEOTIDE SEQUENCE [LARGE SCALE GENOMIC DNA]</scope>
    <source>
        <strain evidence="5">CLA-AA-H89B</strain>
    </source>
</reference>
<dbReference type="EMBL" id="JBBMFS010000005">
    <property type="protein sequence ID" value="MEQ2554762.1"/>
    <property type="molecule type" value="Genomic_DNA"/>
</dbReference>
<dbReference type="InterPro" id="IPR003593">
    <property type="entry name" value="AAA+_ATPase"/>
</dbReference>
<dbReference type="SUPFAM" id="SSF52540">
    <property type="entry name" value="P-loop containing nucleoside triphosphate hydrolases"/>
    <property type="match status" value="1"/>
</dbReference>
<keyword evidence="3 5" id="KW-0067">ATP-binding</keyword>
<evidence type="ECO:0000256" key="2">
    <source>
        <dbReference type="ARBA" id="ARBA00022741"/>
    </source>
</evidence>
<dbReference type="Gene3D" id="3.40.50.300">
    <property type="entry name" value="P-loop containing nucleotide triphosphate hydrolases"/>
    <property type="match status" value="1"/>
</dbReference>
<dbReference type="PROSITE" id="PS50893">
    <property type="entry name" value="ABC_TRANSPORTER_2"/>
    <property type="match status" value="1"/>
</dbReference>
<dbReference type="CDD" id="cd03230">
    <property type="entry name" value="ABC_DR_subfamily_A"/>
    <property type="match status" value="1"/>
</dbReference>
<evidence type="ECO:0000313" key="6">
    <source>
        <dbReference type="Proteomes" id="UP001546774"/>
    </source>
</evidence>
<name>A0ABV1H5V1_9FIRM</name>
<sequence>MIQLDKVSKKLGIFELKDISFSLPAGYICGIAGRNGAGKTTLLHLLSGLYQPDSGAVMIFDSRYDTQEKQIHDSLGVVLNEDLMMKHLNLEKNGDYFGTYYSGYQKEQLISYLKQFGLEKNRKFGKLSKGEKLKYQFAFVLSCNPKLLILDEPTANFDVEFRKDFLKLLQEFIADGQKSVVLATHLMEDIDRLADYLIYLEDGRSIFAGQMEDFREQYRIVSGEAYKIKLLDREDIIAMEQKKYGAKALVRHHGYQHYDAELTATAPTVEEFMYFLSKAKTAERRNYEKVIH</sequence>
<keyword evidence="6" id="KW-1185">Reference proteome</keyword>
<gene>
    <name evidence="5" type="ORF">WMO37_06970</name>
</gene>
<dbReference type="Pfam" id="PF00005">
    <property type="entry name" value="ABC_tran"/>
    <property type="match status" value="1"/>
</dbReference>
<evidence type="ECO:0000256" key="1">
    <source>
        <dbReference type="ARBA" id="ARBA00022448"/>
    </source>
</evidence>
<accession>A0ABV1H5V1</accession>
<keyword evidence="2" id="KW-0547">Nucleotide-binding</keyword>
<comment type="caution">
    <text evidence="5">The sequence shown here is derived from an EMBL/GenBank/DDBJ whole genome shotgun (WGS) entry which is preliminary data.</text>
</comment>
<evidence type="ECO:0000313" key="5">
    <source>
        <dbReference type="EMBL" id="MEQ2554762.1"/>
    </source>
</evidence>
<organism evidence="5 6">
    <name type="scientific">Lachnospira intestinalis</name>
    <dbReference type="NCBI Taxonomy" id="3133158"/>
    <lineage>
        <taxon>Bacteria</taxon>
        <taxon>Bacillati</taxon>
        <taxon>Bacillota</taxon>
        <taxon>Clostridia</taxon>
        <taxon>Lachnospirales</taxon>
        <taxon>Lachnospiraceae</taxon>
        <taxon>Lachnospira</taxon>
    </lineage>
</organism>
<dbReference type="InterPro" id="IPR051782">
    <property type="entry name" value="ABC_Transporter_VariousFunc"/>
</dbReference>
<evidence type="ECO:0000259" key="4">
    <source>
        <dbReference type="PROSITE" id="PS50893"/>
    </source>
</evidence>